<evidence type="ECO:0000259" key="1">
    <source>
        <dbReference type="Pfam" id="PF00582"/>
    </source>
</evidence>
<proteinExistence type="predicted"/>
<dbReference type="CDD" id="cd23659">
    <property type="entry name" value="USP_At3g01520-like"/>
    <property type="match status" value="1"/>
</dbReference>
<dbReference type="InterPro" id="IPR006016">
    <property type="entry name" value="UspA"/>
</dbReference>
<evidence type="ECO:0000313" key="2">
    <source>
        <dbReference type="EMBL" id="CAE0653414.1"/>
    </source>
</evidence>
<protein>
    <recommendedName>
        <fullName evidence="1">UspA domain-containing protein</fullName>
    </recommendedName>
</protein>
<dbReference type="AlphaFoldDB" id="A0A7S4DJV1"/>
<dbReference type="PANTHER" id="PTHR31964">
    <property type="entry name" value="ADENINE NUCLEOTIDE ALPHA HYDROLASES-LIKE SUPERFAMILY PROTEIN"/>
    <property type="match status" value="1"/>
</dbReference>
<gene>
    <name evidence="2" type="ORF">LGLO00237_LOCUS6189</name>
</gene>
<reference evidence="2" key="1">
    <citation type="submission" date="2021-01" db="EMBL/GenBank/DDBJ databases">
        <authorList>
            <person name="Corre E."/>
            <person name="Pelletier E."/>
            <person name="Niang G."/>
            <person name="Scheremetjew M."/>
            <person name="Finn R."/>
            <person name="Kale V."/>
            <person name="Holt S."/>
            <person name="Cochrane G."/>
            <person name="Meng A."/>
            <person name="Brown T."/>
            <person name="Cohen L."/>
        </authorList>
    </citation>
    <scope>NUCLEOTIDE SEQUENCE</scope>
    <source>
        <strain evidence="2">CCCM811</strain>
    </source>
</reference>
<feature type="domain" description="UspA" evidence="1">
    <location>
        <begin position="11"/>
        <end position="135"/>
    </location>
</feature>
<dbReference type="SUPFAM" id="SSF52402">
    <property type="entry name" value="Adenine nucleotide alpha hydrolases-like"/>
    <property type="match status" value="1"/>
</dbReference>
<dbReference type="PANTHER" id="PTHR31964:SF113">
    <property type="entry name" value="USPA DOMAIN-CONTAINING PROTEIN"/>
    <property type="match status" value="1"/>
</dbReference>
<dbReference type="Pfam" id="PF00582">
    <property type="entry name" value="Usp"/>
    <property type="match status" value="1"/>
</dbReference>
<organism evidence="2">
    <name type="scientific">Lotharella globosa</name>
    <dbReference type="NCBI Taxonomy" id="91324"/>
    <lineage>
        <taxon>Eukaryota</taxon>
        <taxon>Sar</taxon>
        <taxon>Rhizaria</taxon>
        <taxon>Cercozoa</taxon>
        <taxon>Chlorarachniophyceae</taxon>
        <taxon>Lotharella</taxon>
    </lineage>
</organism>
<name>A0A7S4DJV1_9EUKA</name>
<dbReference type="EMBL" id="HBIV01008256">
    <property type="protein sequence ID" value="CAE0653414.1"/>
    <property type="molecule type" value="Transcribed_RNA"/>
</dbReference>
<accession>A0A7S4DJV1</accession>
<dbReference type="Gene3D" id="3.40.50.620">
    <property type="entry name" value="HUPs"/>
    <property type="match status" value="1"/>
</dbReference>
<dbReference type="InterPro" id="IPR014729">
    <property type="entry name" value="Rossmann-like_a/b/a_fold"/>
</dbReference>
<sequence length="236" mass="26624">MATSESKEFTRNVLICSDLSSHSSEKFLNWCITKLRLSKADKVTLFHVFEWQDLTDLPLDDEVMAIGTGNLESIQSEEKKKVKEGIVKGMENLLKVAQEKGINAEVKIVEGVPKVKICEFAEKLKTDVVVMASRGNLKTVTAFSLFPLEVISFSCRKWNCYLFQILDVCWNSSPFPSSLGMGAMKRFFLGSNSDYCENTRRYLFSCLFHVTTILLGIHNCPSSVVIVREQDLKSIS</sequence>